<name>A0ACD5UQ02_AVESA</name>
<sequence>MATSPSFSVSSSGSMMTSSSSRLPNPQLNFVGSSSTSSSQTGPFNFAPLITTKLGPNNYLYWRAQVATILRSHLLTGFVDGSFPCPPEFVDNPKAAEDTAAPRTLHNPAFTAWQQQDAALLSSIIATSTESIQGMVLFAASAQDAWTTLASSFSSQSSARYMQLRREIGEVQKLDLSVTAYFNKVKSMSDTLTSIGQPLRPEELVSCILNGLNDEFDALIEVVNARTTPIPLRDLFAQMLSTEQRVERRKAVLCSGHGDFSSANASYRGGGNGGRLPYRPDYRSGGDQRGPRPGYIAKPASSGSTSGGSNDTRQGDHGGDRGNRGDLERTRSSGARGGNRLICQICDKQGHKASSCFKRFKQDYL</sequence>
<protein>
    <submittedName>
        <fullName evidence="1">Uncharacterized protein</fullName>
    </submittedName>
</protein>
<organism evidence="1 2">
    <name type="scientific">Avena sativa</name>
    <name type="common">Oat</name>
    <dbReference type="NCBI Taxonomy" id="4498"/>
    <lineage>
        <taxon>Eukaryota</taxon>
        <taxon>Viridiplantae</taxon>
        <taxon>Streptophyta</taxon>
        <taxon>Embryophyta</taxon>
        <taxon>Tracheophyta</taxon>
        <taxon>Spermatophyta</taxon>
        <taxon>Magnoliopsida</taxon>
        <taxon>Liliopsida</taxon>
        <taxon>Poales</taxon>
        <taxon>Poaceae</taxon>
        <taxon>BOP clade</taxon>
        <taxon>Pooideae</taxon>
        <taxon>Poodae</taxon>
        <taxon>Poeae</taxon>
        <taxon>Poeae Chloroplast Group 1 (Aveneae type)</taxon>
        <taxon>Aveninae</taxon>
        <taxon>Avena</taxon>
    </lineage>
</organism>
<evidence type="ECO:0000313" key="2">
    <source>
        <dbReference type="Proteomes" id="UP001732700"/>
    </source>
</evidence>
<reference evidence="1" key="2">
    <citation type="submission" date="2025-09" db="UniProtKB">
        <authorList>
            <consortium name="EnsemblPlants"/>
        </authorList>
    </citation>
    <scope>IDENTIFICATION</scope>
</reference>
<keyword evidence="2" id="KW-1185">Reference proteome</keyword>
<proteinExistence type="predicted"/>
<evidence type="ECO:0000313" key="1">
    <source>
        <dbReference type="EnsemblPlants" id="AVESA.00010b.r2.2CG0297530.1.CDS.1"/>
    </source>
</evidence>
<dbReference type="Proteomes" id="UP001732700">
    <property type="component" value="Chromosome 2C"/>
</dbReference>
<dbReference type="EnsemblPlants" id="AVESA.00010b.r2.2CG0297530.1">
    <property type="protein sequence ID" value="AVESA.00010b.r2.2CG0297530.1.CDS.1"/>
    <property type="gene ID" value="AVESA.00010b.r2.2CG0297530"/>
</dbReference>
<reference evidence="1" key="1">
    <citation type="submission" date="2021-05" db="EMBL/GenBank/DDBJ databases">
        <authorList>
            <person name="Scholz U."/>
            <person name="Mascher M."/>
            <person name="Fiebig A."/>
        </authorList>
    </citation>
    <scope>NUCLEOTIDE SEQUENCE [LARGE SCALE GENOMIC DNA]</scope>
</reference>
<accession>A0ACD5UQ02</accession>